<dbReference type="AlphaFoldDB" id="A0A8J6A3C3"/>
<feature type="domain" description="KRAB" evidence="2">
    <location>
        <begin position="17"/>
        <end position="94"/>
    </location>
</feature>
<evidence type="ECO:0000259" key="2">
    <source>
        <dbReference type="PROSITE" id="PS50805"/>
    </source>
</evidence>
<dbReference type="EMBL" id="JAGFMF010012290">
    <property type="protein sequence ID" value="KAG8504499.1"/>
    <property type="molecule type" value="Genomic_DNA"/>
</dbReference>
<reference evidence="3" key="1">
    <citation type="journal article" date="2021" name="Evol. Appl.">
        <title>The genome of the Pyrenean desman and the effects of bottlenecks and inbreeding on the genomic landscape of an endangered species.</title>
        <authorList>
            <person name="Escoda L."/>
            <person name="Castresana J."/>
        </authorList>
    </citation>
    <scope>NUCLEOTIDE SEQUENCE</scope>
    <source>
        <strain evidence="3">IBE-C5619</strain>
    </source>
</reference>
<dbReference type="InterPro" id="IPR001909">
    <property type="entry name" value="KRAB"/>
</dbReference>
<dbReference type="SMART" id="SM00349">
    <property type="entry name" value="KRAB"/>
    <property type="match status" value="1"/>
</dbReference>
<dbReference type="PROSITE" id="PS50805">
    <property type="entry name" value="KRAB"/>
    <property type="match status" value="1"/>
</dbReference>
<feature type="non-terminal residue" evidence="3">
    <location>
        <position position="1"/>
    </location>
</feature>
<proteinExistence type="predicted"/>
<evidence type="ECO:0000256" key="1">
    <source>
        <dbReference type="SAM" id="MobiDB-lite"/>
    </source>
</evidence>
<feature type="region of interest" description="Disordered" evidence="1">
    <location>
        <begin position="208"/>
        <end position="236"/>
    </location>
</feature>
<evidence type="ECO:0000313" key="4">
    <source>
        <dbReference type="Proteomes" id="UP000700334"/>
    </source>
</evidence>
<protein>
    <submittedName>
        <fullName evidence="3">Zinc finger protein 300</fullName>
    </submittedName>
</protein>
<dbReference type="InterPro" id="IPR050169">
    <property type="entry name" value="Krueppel_C2H2_ZnF"/>
</dbReference>
<evidence type="ECO:0000313" key="3">
    <source>
        <dbReference type="EMBL" id="KAG8504499.1"/>
    </source>
</evidence>
<accession>A0A8J6A3C3</accession>
<name>A0A8J6A3C3_GALPY</name>
<dbReference type="OrthoDB" id="9411774at2759"/>
<comment type="caution">
    <text evidence="3">The sequence shown here is derived from an EMBL/GenBank/DDBJ whole genome shotgun (WGS) entry which is preliminary data.</text>
</comment>
<dbReference type="Pfam" id="PF01352">
    <property type="entry name" value="KRAB"/>
    <property type="match status" value="1"/>
</dbReference>
<dbReference type="Gene3D" id="6.10.140.140">
    <property type="match status" value="1"/>
</dbReference>
<sequence length="236" mass="27474">EHNHFRLNGSVLLQGSVSFKDVAVDFTQEEWQQLDPAQRTLYKDVMLENYSHLGIQFPNQMSSPNWNKEKTHGSLRESYQIGSIQMKIRQMEDKENMKNDFHNPQSYILGSFSCPNKILKGITKDSSIYSILKVCQDDEQLQRYEENQGKLFRKVTVISNKTVTVESDHKCDTLGKIFQECIRTDNLRQRHRNYDAFKKNLKPSIDLPHCNKSYSRKNPDESNSNLEKTHSGIIPC</sequence>
<dbReference type="PANTHER" id="PTHR23232">
    <property type="entry name" value="KRAB DOMAIN C2H2 ZINC FINGER"/>
    <property type="match status" value="1"/>
</dbReference>
<dbReference type="InterPro" id="IPR036051">
    <property type="entry name" value="KRAB_dom_sf"/>
</dbReference>
<feature type="non-terminal residue" evidence="3">
    <location>
        <position position="236"/>
    </location>
</feature>
<gene>
    <name evidence="3" type="ORF">J0S82_002719</name>
</gene>
<dbReference type="Proteomes" id="UP000700334">
    <property type="component" value="Unassembled WGS sequence"/>
</dbReference>
<keyword evidence="4" id="KW-1185">Reference proteome</keyword>
<dbReference type="SUPFAM" id="SSF109640">
    <property type="entry name" value="KRAB domain (Kruppel-associated box)"/>
    <property type="match status" value="1"/>
</dbReference>
<organism evidence="3 4">
    <name type="scientific">Galemys pyrenaicus</name>
    <name type="common">Iberian desman</name>
    <name type="synonym">Pyrenean desman</name>
    <dbReference type="NCBI Taxonomy" id="202257"/>
    <lineage>
        <taxon>Eukaryota</taxon>
        <taxon>Metazoa</taxon>
        <taxon>Chordata</taxon>
        <taxon>Craniata</taxon>
        <taxon>Vertebrata</taxon>
        <taxon>Euteleostomi</taxon>
        <taxon>Mammalia</taxon>
        <taxon>Eutheria</taxon>
        <taxon>Laurasiatheria</taxon>
        <taxon>Eulipotyphla</taxon>
        <taxon>Talpidae</taxon>
        <taxon>Galemys</taxon>
    </lineage>
</organism>
<dbReference type="PANTHER" id="PTHR23232:SF163">
    <property type="entry name" value="ZINC FINGER PROTEIN 589"/>
    <property type="match status" value="1"/>
</dbReference>
<dbReference type="CDD" id="cd07765">
    <property type="entry name" value="KRAB_A-box"/>
    <property type="match status" value="1"/>
</dbReference>
<dbReference type="GO" id="GO:0006355">
    <property type="term" value="P:regulation of DNA-templated transcription"/>
    <property type="evidence" value="ECO:0007669"/>
    <property type="project" value="InterPro"/>
</dbReference>